<dbReference type="OrthoDB" id="9809670at2"/>
<comment type="caution">
    <text evidence="7">The sequence shown here is derived from an EMBL/GenBank/DDBJ whole genome shotgun (WGS) entry which is preliminary data.</text>
</comment>
<sequence length="1040" mass="117494">MRLFIVFLFVLLGWLKVNATPDYAFTPINVNNGLSGNQVRNIVQLKDGRMAIVAQGLVNIYDGAKFKYLHYTENNSVNLTGYGGFHHLYVSNNGLVWFKNQHKLYIIDAENNSFVSSPAKTVAALGINSPLSDFFMDNDHRIWCITQNDDLYFSQLGQAKLQIFVKKVSSLSGMAYKVYDVAVLGNKLYLFYQSGMLICFDLSSRKRIYSQQSLTQGQHLKYGSTSFVIPGKQQFFQLRNGAGGGTMLTYNFKLRQWNTVLSTDYWLNYLSVDQGGDIWVSGRDGMWKIDSQLAKKEFIPTLRLVDGEEITTEVSTIYHDNQGGMWMGTLNRGLLYYHPQRFKFKNVGKSLFSLSKADNLNVTAFTNLGNDNLLIGTDRGLFVYNKINTGLKPLHSAKNLKCTALYTDEAGNIWVATAGNGLFILNQRLELASVPSLPGDINTITAYNDSTLILCTRNEGFGWLNTTTRKYSHVGASKQLSFASIKQVIVVKPNLLAGIYNGGFFVYDIKDSKITLKQGDKDYNAIAVDARNQLWLASQDGLQLWNNSLKKTHTFYTSNGLINNFIQSVTQTPDGAMWVGTSGGLTRISSSDENNEKYTLSSFNHLDGIIKNEFCERSAYVDSSGNTYWGGIDGFNILPANTKPFYKKPIAPLLINVQLFNNDVKANTAYDNNVVLKQPLQQTREIKLNYNQNFLSLEYSALNYVNPTQTYYRYQLVGLDEHEQQQQSSDGNGHFSYTNVQPGTYYFKVRAAGNNNQWNNQYAQIKILIKPPLWKTPLAYILYVLVLAGISILSIYIYLKRKRAKLILQQKEDFDSMKAVFLQNVNAELNEPLSHVVHPLNTLIKQVDEGRLKQQLALIYANVLDVQQSVSQLSDEALVPLKDQENALNMEMLLINMRRLLELQQERRLQHNVQNNEGSVLNGNLMTAADEKFLERTLKFVQDNINNPAYTVELLSKDIGMDRTGLYRKLTGIIGKTPTNFIRSVRLKRATELLEQGLSVADVADRVGFSTASYFTKCFQEEYGVKPLQYLASLKLSKPS</sequence>
<dbReference type="AlphaFoldDB" id="A0A6I4I5Z0"/>
<evidence type="ECO:0000259" key="6">
    <source>
        <dbReference type="PROSITE" id="PS01124"/>
    </source>
</evidence>
<dbReference type="InterPro" id="IPR018062">
    <property type="entry name" value="HTH_AraC-typ_CS"/>
</dbReference>
<organism evidence="7 8">
    <name type="scientific">Mucilaginibacter aquatilis</name>
    <dbReference type="NCBI Taxonomy" id="1517760"/>
    <lineage>
        <taxon>Bacteria</taxon>
        <taxon>Pseudomonadati</taxon>
        <taxon>Bacteroidota</taxon>
        <taxon>Sphingobacteriia</taxon>
        <taxon>Sphingobacteriales</taxon>
        <taxon>Sphingobacteriaceae</taxon>
        <taxon>Mucilaginibacter</taxon>
    </lineage>
</organism>
<feature type="domain" description="HTH araC/xylS-type" evidence="6">
    <location>
        <begin position="935"/>
        <end position="1033"/>
    </location>
</feature>
<dbReference type="PRINTS" id="PR00032">
    <property type="entry name" value="HTHARAC"/>
</dbReference>
<dbReference type="SUPFAM" id="SSF46689">
    <property type="entry name" value="Homeodomain-like"/>
    <property type="match status" value="1"/>
</dbReference>
<accession>A0A6I4I5Z0</accession>
<dbReference type="InterPro" id="IPR011110">
    <property type="entry name" value="Reg_prop"/>
</dbReference>
<dbReference type="InterPro" id="IPR009057">
    <property type="entry name" value="Homeodomain-like_sf"/>
</dbReference>
<evidence type="ECO:0000256" key="2">
    <source>
        <dbReference type="ARBA" id="ARBA00023015"/>
    </source>
</evidence>
<dbReference type="GO" id="GO:0043565">
    <property type="term" value="F:sequence-specific DNA binding"/>
    <property type="evidence" value="ECO:0007669"/>
    <property type="project" value="InterPro"/>
</dbReference>
<dbReference type="Gene3D" id="2.130.10.10">
    <property type="entry name" value="YVTN repeat-like/Quinoprotein amine dehydrogenase"/>
    <property type="match status" value="3"/>
</dbReference>
<protein>
    <submittedName>
        <fullName evidence="7">Helix-turn-helix domain-containing protein</fullName>
    </submittedName>
</protein>
<proteinExistence type="predicted"/>
<keyword evidence="2" id="KW-0805">Transcription regulation</keyword>
<dbReference type="PROSITE" id="PS00041">
    <property type="entry name" value="HTH_ARAC_FAMILY_1"/>
    <property type="match status" value="1"/>
</dbReference>
<dbReference type="InterPro" id="IPR011123">
    <property type="entry name" value="Y_Y_Y"/>
</dbReference>
<keyword evidence="4" id="KW-0804">Transcription</keyword>
<dbReference type="Gene3D" id="2.60.40.10">
    <property type="entry name" value="Immunoglobulins"/>
    <property type="match status" value="1"/>
</dbReference>
<dbReference type="InterPro" id="IPR011044">
    <property type="entry name" value="Quino_amine_DH_bsu"/>
</dbReference>
<keyword evidence="5" id="KW-1133">Transmembrane helix</keyword>
<dbReference type="InterPro" id="IPR013783">
    <property type="entry name" value="Ig-like_fold"/>
</dbReference>
<dbReference type="Proteomes" id="UP000434850">
    <property type="component" value="Unassembled WGS sequence"/>
</dbReference>
<evidence type="ECO:0000256" key="5">
    <source>
        <dbReference type="SAM" id="Phobius"/>
    </source>
</evidence>
<dbReference type="SUPFAM" id="SSF50969">
    <property type="entry name" value="YVTN repeat-like/Quinoprotein amine dehydrogenase"/>
    <property type="match status" value="1"/>
</dbReference>
<dbReference type="Pfam" id="PF12833">
    <property type="entry name" value="HTH_18"/>
    <property type="match status" value="1"/>
</dbReference>
<dbReference type="SMART" id="SM00342">
    <property type="entry name" value="HTH_ARAC"/>
    <property type="match status" value="1"/>
</dbReference>
<keyword evidence="5" id="KW-0812">Transmembrane</keyword>
<evidence type="ECO:0000313" key="8">
    <source>
        <dbReference type="Proteomes" id="UP000434850"/>
    </source>
</evidence>
<evidence type="ECO:0000256" key="3">
    <source>
        <dbReference type="ARBA" id="ARBA00023125"/>
    </source>
</evidence>
<dbReference type="PANTHER" id="PTHR43547">
    <property type="entry name" value="TWO-COMPONENT HISTIDINE KINASE"/>
    <property type="match status" value="1"/>
</dbReference>
<gene>
    <name evidence="7" type="ORF">GO816_05315</name>
</gene>
<dbReference type="GO" id="GO:0000155">
    <property type="term" value="F:phosphorelay sensor kinase activity"/>
    <property type="evidence" value="ECO:0007669"/>
    <property type="project" value="TreeGrafter"/>
</dbReference>
<evidence type="ECO:0000256" key="1">
    <source>
        <dbReference type="ARBA" id="ARBA00022553"/>
    </source>
</evidence>
<keyword evidence="1" id="KW-0597">Phosphoprotein</keyword>
<feature type="transmembrane region" description="Helical" evidence="5">
    <location>
        <begin position="778"/>
        <end position="799"/>
    </location>
</feature>
<dbReference type="PROSITE" id="PS01124">
    <property type="entry name" value="HTH_ARAC_FAMILY_2"/>
    <property type="match status" value="1"/>
</dbReference>
<dbReference type="PANTHER" id="PTHR43547:SF2">
    <property type="entry name" value="HYBRID SIGNAL TRANSDUCTION HISTIDINE KINASE C"/>
    <property type="match status" value="1"/>
</dbReference>
<dbReference type="InterPro" id="IPR020449">
    <property type="entry name" value="Tscrpt_reg_AraC-type_HTH"/>
</dbReference>
<keyword evidence="3" id="KW-0238">DNA-binding</keyword>
<dbReference type="RefSeq" id="WP_157540323.1">
    <property type="nucleotide sequence ID" value="NZ_WQLA01000002.1"/>
</dbReference>
<dbReference type="EMBL" id="WQLA01000002">
    <property type="protein sequence ID" value="MVN90540.1"/>
    <property type="molecule type" value="Genomic_DNA"/>
</dbReference>
<keyword evidence="5" id="KW-0472">Membrane</keyword>
<dbReference type="Gene3D" id="1.10.10.60">
    <property type="entry name" value="Homeodomain-like"/>
    <property type="match status" value="1"/>
</dbReference>
<dbReference type="Pfam" id="PF07494">
    <property type="entry name" value="Reg_prop"/>
    <property type="match status" value="1"/>
</dbReference>
<keyword evidence="8" id="KW-1185">Reference proteome</keyword>
<evidence type="ECO:0000313" key="7">
    <source>
        <dbReference type="EMBL" id="MVN90540.1"/>
    </source>
</evidence>
<evidence type="ECO:0000256" key="4">
    <source>
        <dbReference type="ARBA" id="ARBA00023163"/>
    </source>
</evidence>
<dbReference type="Pfam" id="PF07495">
    <property type="entry name" value="Y_Y_Y"/>
    <property type="match status" value="1"/>
</dbReference>
<dbReference type="InterPro" id="IPR018060">
    <property type="entry name" value="HTH_AraC"/>
</dbReference>
<dbReference type="SUPFAM" id="SSF117074">
    <property type="entry name" value="Hypothetical protein PA1324"/>
    <property type="match status" value="1"/>
</dbReference>
<dbReference type="InterPro" id="IPR015943">
    <property type="entry name" value="WD40/YVTN_repeat-like_dom_sf"/>
</dbReference>
<name>A0A6I4I5Z0_9SPHI</name>
<dbReference type="SUPFAM" id="SSF63829">
    <property type="entry name" value="Calcium-dependent phosphotriesterase"/>
    <property type="match status" value="1"/>
</dbReference>
<dbReference type="GO" id="GO:0003700">
    <property type="term" value="F:DNA-binding transcription factor activity"/>
    <property type="evidence" value="ECO:0007669"/>
    <property type="project" value="InterPro"/>
</dbReference>
<reference evidence="7 8" key="1">
    <citation type="submission" date="2019-12" db="EMBL/GenBank/DDBJ databases">
        <title>Mucilaginibacter sp. HME9299 genome sequencing and assembly.</title>
        <authorList>
            <person name="Kang H."/>
            <person name="Kim H."/>
            <person name="Joh K."/>
        </authorList>
    </citation>
    <scope>NUCLEOTIDE SEQUENCE [LARGE SCALE GENOMIC DNA]</scope>
    <source>
        <strain evidence="7 8">HME9299</strain>
    </source>
</reference>